<feature type="transmembrane region" description="Helical" evidence="2">
    <location>
        <begin position="6"/>
        <end position="23"/>
    </location>
</feature>
<dbReference type="RefSeq" id="WP_280877733.1">
    <property type="nucleotide sequence ID" value="NZ_JARXVH010000006.1"/>
</dbReference>
<organism evidence="3 4">
    <name type="scientific">Streptomyces pseudovenezuelae</name>
    <dbReference type="NCBI Taxonomy" id="67350"/>
    <lineage>
        <taxon>Bacteria</taxon>
        <taxon>Bacillati</taxon>
        <taxon>Actinomycetota</taxon>
        <taxon>Actinomycetes</taxon>
        <taxon>Kitasatosporales</taxon>
        <taxon>Streptomycetaceae</taxon>
        <taxon>Streptomyces</taxon>
        <taxon>Streptomyces aurantiacus group</taxon>
    </lineage>
</organism>
<evidence type="ECO:0000256" key="1">
    <source>
        <dbReference type="SAM" id="MobiDB-lite"/>
    </source>
</evidence>
<evidence type="ECO:0000313" key="3">
    <source>
        <dbReference type="EMBL" id="MDH6216777.1"/>
    </source>
</evidence>
<keyword evidence="2" id="KW-0472">Membrane</keyword>
<keyword evidence="2" id="KW-1133">Transmembrane helix</keyword>
<feature type="region of interest" description="Disordered" evidence="1">
    <location>
        <begin position="98"/>
        <end position="140"/>
    </location>
</feature>
<keyword evidence="4" id="KW-1185">Reference proteome</keyword>
<evidence type="ECO:0000313" key="4">
    <source>
        <dbReference type="Proteomes" id="UP001160499"/>
    </source>
</evidence>
<name>A0ABT6LKI4_9ACTN</name>
<sequence length="140" mass="15204">MEGADVVAAVAVAASAATAIYSLHTQGRRERERWLLEQRAAAYVALMEHLAAVRHFVASADDDEKPVLAAETRARVNAFGTRPVIEAVGQMLQELGRLRTEEDDAPDGQQAGAAERTARKRRVVHAADHVTSQVRHDAVT</sequence>
<gene>
    <name evidence="3" type="ORF">M2283_004095</name>
</gene>
<keyword evidence="2" id="KW-0812">Transmembrane</keyword>
<dbReference type="EMBL" id="JARXVH010000006">
    <property type="protein sequence ID" value="MDH6216777.1"/>
    <property type="molecule type" value="Genomic_DNA"/>
</dbReference>
<proteinExistence type="predicted"/>
<evidence type="ECO:0000256" key="2">
    <source>
        <dbReference type="SAM" id="Phobius"/>
    </source>
</evidence>
<accession>A0ABT6LKI4</accession>
<reference evidence="3 4" key="1">
    <citation type="submission" date="2023-04" db="EMBL/GenBank/DDBJ databases">
        <title>Forest soil microbial communities from Buena Vista Peninsula, Colon Province, Panama.</title>
        <authorList>
            <person name="Bouskill N."/>
        </authorList>
    </citation>
    <scope>NUCLEOTIDE SEQUENCE [LARGE SCALE GENOMIC DNA]</scope>
    <source>
        <strain evidence="3 4">GGS1</strain>
    </source>
</reference>
<protein>
    <submittedName>
        <fullName evidence="3">Uncharacterized protein</fullName>
    </submittedName>
</protein>
<comment type="caution">
    <text evidence="3">The sequence shown here is derived from an EMBL/GenBank/DDBJ whole genome shotgun (WGS) entry which is preliminary data.</text>
</comment>
<dbReference type="Proteomes" id="UP001160499">
    <property type="component" value="Unassembled WGS sequence"/>
</dbReference>